<dbReference type="InterPro" id="IPR011993">
    <property type="entry name" value="PH-like_dom_sf"/>
</dbReference>
<reference evidence="2" key="1">
    <citation type="submission" date="2022-08" db="EMBL/GenBank/DDBJ databases">
        <title>Novel sulphate-reducing endosymbionts in the free-living metamonad Anaeramoeba.</title>
        <authorList>
            <person name="Jerlstrom-Hultqvist J."/>
            <person name="Cepicka I."/>
            <person name="Gallot-Lavallee L."/>
            <person name="Salas-Leiva D."/>
            <person name="Curtis B.A."/>
            <person name="Zahonova K."/>
            <person name="Pipaliya S."/>
            <person name="Dacks J."/>
            <person name="Roger A.J."/>
        </authorList>
    </citation>
    <scope>NUCLEOTIDE SEQUENCE</scope>
    <source>
        <strain evidence="2">Busselton2</strain>
    </source>
</reference>
<evidence type="ECO:0008006" key="4">
    <source>
        <dbReference type="Google" id="ProtNLM"/>
    </source>
</evidence>
<feature type="compositionally biased region" description="Basic and acidic residues" evidence="1">
    <location>
        <begin position="29"/>
        <end position="44"/>
    </location>
</feature>
<evidence type="ECO:0000313" key="2">
    <source>
        <dbReference type="EMBL" id="KAJ3441593.1"/>
    </source>
</evidence>
<dbReference type="EMBL" id="JANTQA010000029">
    <property type="protein sequence ID" value="KAJ3441593.1"/>
    <property type="molecule type" value="Genomic_DNA"/>
</dbReference>
<name>A0AAV7ZHW5_9EUKA</name>
<dbReference type="AlphaFoldDB" id="A0AAV7ZHW5"/>
<proteinExistence type="predicted"/>
<sequence>MTNQVDLPDELPPLENENEKEELPEELPEELKGLEVKNEQDKQLLDQLSSFKTNFDDQETEEKIPKSPPKTTKKQEEELDEEDPRAIEQSIRKRWEAIDREVERGCELAEWLSKRSGARFVLLGDELKYYKVRFKVACKHPLRNYVTYDPRQAYRYKDAQVEEKVDPKGTIYLKEVTRIYQSDEELKKDYTLAIVATNHKKKRKKERIWYILFSDKREFDQWCFTFVKKGISVEQLKKKKKKKNTNISTNTRVKRRKRNKLLDLNNENNKFKHVFLGTKPFLKVFTKEITLLFVFFVCF</sequence>
<dbReference type="Gene3D" id="2.30.29.30">
    <property type="entry name" value="Pleckstrin-homology domain (PH domain)/Phosphotyrosine-binding domain (PTB)"/>
    <property type="match status" value="1"/>
</dbReference>
<accession>A0AAV7ZHW5</accession>
<feature type="compositionally biased region" description="Acidic residues" evidence="1">
    <location>
        <begin position="16"/>
        <end position="28"/>
    </location>
</feature>
<comment type="caution">
    <text evidence="2">The sequence shown here is derived from an EMBL/GenBank/DDBJ whole genome shotgun (WGS) entry which is preliminary data.</text>
</comment>
<organism evidence="2 3">
    <name type="scientific">Anaeramoeba flamelloides</name>
    <dbReference type="NCBI Taxonomy" id="1746091"/>
    <lineage>
        <taxon>Eukaryota</taxon>
        <taxon>Metamonada</taxon>
        <taxon>Anaeramoebidae</taxon>
        <taxon>Anaeramoeba</taxon>
    </lineage>
</organism>
<evidence type="ECO:0000256" key="1">
    <source>
        <dbReference type="SAM" id="MobiDB-lite"/>
    </source>
</evidence>
<dbReference type="Proteomes" id="UP001146793">
    <property type="component" value="Unassembled WGS sequence"/>
</dbReference>
<feature type="region of interest" description="Disordered" evidence="1">
    <location>
        <begin position="1"/>
        <end position="85"/>
    </location>
</feature>
<protein>
    <recommendedName>
        <fullName evidence="4">PH domain-containing protein</fullName>
    </recommendedName>
</protein>
<dbReference type="SUPFAM" id="SSF50729">
    <property type="entry name" value="PH domain-like"/>
    <property type="match status" value="1"/>
</dbReference>
<gene>
    <name evidence="2" type="ORF">M0812_13606</name>
</gene>
<evidence type="ECO:0000313" key="3">
    <source>
        <dbReference type="Proteomes" id="UP001146793"/>
    </source>
</evidence>